<evidence type="ECO:0000256" key="1">
    <source>
        <dbReference type="SAM" id="MobiDB-lite"/>
    </source>
</evidence>
<evidence type="ECO:0000313" key="3">
    <source>
        <dbReference type="Proteomes" id="UP001239213"/>
    </source>
</evidence>
<evidence type="ECO:0000313" key="2">
    <source>
        <dbReference type="EMBL" id="KAK1485589.1"/>
    </source>
</evidence>
<dbReference type="AlphaFoldDB" id="A0AAI9VGI7"/>
<name>A0AAI9VGI7_9PEZI</name>
<dbReference type="Proteomes" id="UP001239213">
    <property type="component" value="Unassembled WGS sequence"/>
</dbReference>
<keyword evidence="3" id="KW-1185">Reference proteome</keyword>
<organism evidence="2 3">
    <name type="scientific">Colletotrichum cuscutae</name>
    <dbReference type="NCBI Taxonomy" id="1209917"/>
    <lineage>
        <taxon>Eukaryota</taxon>
        <taxon>Fungi</taxon>
        <taxon>Dikarya</taxon>
        <taxon>Ascomycota</taxon>
        <taxon>Pezizomycotina</taxon>
        <taxon>Sordariomycetes</taxon>
        <taxon>Hypocreomycetidae</taxon>
        <taxon>Glomerellales</taxon>
        <taxon>Glomerellaceae</taxon>
        <taxon>Colletotrichum</taxon>
        <taxon>Colletotrichum acutatum species complex</taxon>
    </lineage>
</organism>
<dbReference type="PANTHER" id="PTHR38166:SF1">
    <property type="entry name" value="C2H2-TYPE DOMAIN-CONTAINING PROTEIN"/>
    <property type="match status" value="1"/>
</dbReference>
<comment type="caution">
    <text evidence="2">The sequence shown here is derived from an EMBL/GenBank/DDBJ whole genome shotgun (WGS) entry which is preliminary data.</text>
</comment>
<dbReference type="EMBL" id="MPDP01000068">
    <property type="protein sequence ID" value="KAK1485589.1"/>
    <property type="molecule type" value="Genomic_DNA"/>
</dbReference>
<gene>
    <name evidence="2" type="ORF">CCUS01_03729</name>
</gene>
<reference evidence="2" key="1">
    <citation type="submission" date="2016-11" db="EMBL/GenBank/DDBJ databases">
        <title>The genome sequence of Colletotrichum cuscutae.</title>
        <authorList>
            <person name="Baroncelli R."/>
        </authorList>
    </citation>
    <scope>NUCLEOTIDE SEQUENCE</scope>
    <source>
        <strain evidence="2">IMI 304802</strain>
    </source>
</reference>
<evidence type="ECO:0008006" key="4">
    <source>
        <dbReference type="Google" id="ProtNLM"/>
    </source>
</evidence>
<sequence length="341" mass="38048">EHLYRHHEQKPHCLRCGKIFDNQADSAEHAQLEKPCNLVKNVSFEGFNKDQLKKLKSRKRTRGDRSEEENWRNIYLILFPDCTVIPDPFYRIQYDDSIVEHSELQKLFTQDNDSDMGEQFFSKLEEIAEVSLDGAKRRAMLTLFETFARKKIAETNKDHGPQHPGDACTASTKATSSLTMKNPSDARCVEDLTPSIPQDASVASLLLETGTDGIDDTAGISSCFATFGSIDEYDFTQALLDDQIPSLTQWQEAGLNCIEGGLNQLCSYPFNEYLDMAAICPNNILNEGSSVYNGVGEHMASNSLTQASVEAAVADEKREEAVKINNNDTEADTNGMINARE</sequence>
<protein>
    <recommendedName>
        <fullName evidence="4">C2H2-type domain-containing protein</fullName>
    </recommendedName>
</protein>
<feature type="region of interest" description="Disordered" evidence="1">
    <location>
        <begin position="321"/>
        <end position="341"/>
    </location>
</feature>
<feature type="compositionally biased region" description="Polar residues" evidence="1">
    <location>
        <begin position="169"/>
        <end position="180"/>
    </location>
</feature>
<accession>A0AAI9VGI7</accession>
<feature type="non-terminal residue" evidence="2">
    <location>
        <position position="1"/>
    </location>
</feature>
<dbReference type="PANTHER" id="PTHR38166">
    <property type="entry name" value="C2H2-TYPE DOMAIN-CONTAINING PROTEIN-RELATED"/>
    <property type="match status" value="1"/>
</dbReference>
<feature type="region of interest" description="Disordered" evidence="1">
    <location>
        <begin position="156"/>
        <end position="180"/>
    </location>
</feature>
<proteinExistence type="predicted"/>